<evidence type="ECO:0000313" key="2">
    <source>
        <dbReference type="EMBL" id="AWK76437.1"/>
    </source>
</evidence>
<protein>
    <submittedName>
        <fullName evidence="2">Uncharacterized protein</fullName>
    </submittedName>
</protein>
<dbReference type="KEGG" id="roz:CBI38_34085"/>
<keyword evidence="2" id="KW-0614">Plasmid</keyword>
<organism evidence="2 3">
    <name type="scientific">Rhodococcus oxybenzonivorans</name>
    <dbReference type="NCBI Taxonomy" id="1990687"/>
    <lineage>
        <taxon>Bacteria</taxon>
        <taxon>Bacillati</taxon>
        <taxon>Actinomycetota</taxon>
        <taxon>Actinomycetes</taxon>
        <taxon>Mycobacteriales</taxon>
        <taxon>Nocardiaceae</taxon>
        <taxon>Rhodococcus</taxon>
    </lineage>
</organism>
<dbReference type="AlphaFoldDB" id="A0A2S2C6B2"/>
<name>A0A2S2C6B2_9NOCA</name>
<keyword evidence="3" id="KW-1185">Reference proteome</keyword>
<feature type="compositionally biased region" description="Basic and acidic residues" evidence="1">
    <location>
        <begin position="169"/>
        <end position="178"/>
    </location>
</feature>
<sequence>MDAIVEELREYKRWLTSETRRVERALSALSDEEDEDTRSTNEMLLDAFKSNRKPMTIQDAHLHLRKSGWTTDSKDPANVIRAALARMAANGELRRTSDKRGVYVLADDNEFEDVTPPESEHELKAANRAEIDWRPLTDDNPWDSGPQSRPNRFGTTGKESAQRFRPAAKKREEDEPPF</sequence>
<dbReference type="EMBL" id="CP021355">
    <property type="protein sequence ID" value="AWK76437.1"/>
    <property type="molecule type" value="Genomic_DNA"/>
</dbReference>
<evidence type="ECO:0000256" key="1">
    <source>
        <dbReference type="SAM" id="MobiDB-lite"/>
    </source>
</evidence>
<feature type="compositionally biased region" description="Basic and acidic residues" evidence="1">
    <location>
        <begin position="128"/>
        <end position="137"/>
    </location>
</feature>
<evidence type="ECO:0000313" key="3">
    <source>
        <dbReference type="Proteomes" id="UP000245711"/>
    </source>
</evidence>
<feature type="compositionally biased region" description="Polar residues" evidence="1">
    <location>
        <begin position="145"/>
        <end position="159"/>
    </location>
</feature>
<proteinExistence type="predicted"/>
<feature type="region of interest" description="Disordered" evidence="1">
    <location>
        <begin position="128"/>
        <end position="178"/>
    </location>
</feature>
<dbReference type="Proteomes" id="UP000245711">
    <property type="component" value="Plasmid pRB98"/>
</dbReference>
<accession>A0A2S2C6B2</accession>
<geneLocation type="plasmid" evidence="3">
    <name>prb98</name>
</geneLocation>
<reference evidence="2 3" key="1">
    <citation type="submission" date="2017-05" db="EMBL/GenBank/DDBJ databases">
        <title>Isolation of Rhodococcus sp. S2-17 biodegrading of BP-3.</title>
        <authorList>
            <person name="Lee Y."/>
            <person name="Kim K.H."/>
            <person name="Chun B.H."/>
            <person name="Jung H.S."/>
            <person name="Jeon C.O."/>
        </authorList>
    </citation>
    <scope>NUCLEOTIDE SEQUENCE [LARGE SCALE GENOMIC DNA]</scope>
    <source>
        <strain evidence="2 3">S2-17</strain>
        <plasmid evidence="3">prb98</plasmid>
    </source>
</reference>
<gene>
    <name evidence="2" type="ORF">CBI38_34085</name>
</gene>